<evidence type="ECO:0000256" key="1">
    <source>
        <dbReference type="SAM" id="MobiDB-lite"/>
    </source>
</evidence>
<accession>A0AAD3NJQ9</accession>
<dbReference type="Proteomes" id="UP001279410">
    <property type="component" value="Unassembled WGS sequence"/>
</dbReference>
<dbReference type="PANTHER" id="PTHR11311">
    <property type="entry name" value="SPONDIN"/>
    <property type="match status" value="1"/>
</dbReference>
<dbReference type="PROSITE" id="PS51020">
    <property type="entry name" value="SPONDIN"/>
    <property type="match status" value="1"/>
</dbReference>
<evidence type="ECO:0000313" key="3">
    <source>
        <dbReference type="EMBL" id="GLD73299.1"/>
    </source>
</evidence>
<dbReference type="PANTHER" id="PTHR11311:SF33">
    <property type="entry name" value="MINDIN1"/>
    <property type="match status" value="1"/>
</dbReference>
<dbReference type="InterPro" id="IPR009465">
    <property type="entry name" value="Spondin_N"/>
</dbReference>
<dbReference type="Pfam" id="PF16172">
    <property type="entry name" value="DOCK_N"/>
    <property type="match status" value="1"/>
</dbReference>
<gene>
    <name evidence="3" type="ORF">AKAME5_002462400</name>
</gene>
<dbReference type="InterPro" id="IPR051418">
    <property type="entry name" value="Spondin/Thrombospondin_T1"/>
</dbReference>
<feature type="region of interest" description="Disordered" evidence="1">
    <location>
        <begin position="1"/>
        <end position="64"/>
    </location>
</feature>
<reference evidence="3" key="1">
    <citation type="submission" date="2022-08" db="EMBL/GenBank/DDBJ databases">
        <title>Genome sequencing of akame (Lates japonicus).</title>
        <authorList>
            <person name="Hashiguchi Y."/>
            <person name="Takahashi H."/>
        </authorList>
    </citation>
    <scope>NUCLEOTIDE SEQUENCE</scope>
    <source>
        <strain evidence="3">Kochi</strain>
    </source>
</reference>
<proteinExistence type="predicted"/>
<comment type="caution">
    <text evidence="3">The sequence shown here is derived from an EMBL/GenBank/DDBJ whole genome shotgun (WGS) entry which is preliminary data.</text>
</comment>
<name>A0AAD3NJQ9_LATJO</name>
<organism evidence="3 4">
    <name type="scientific">Lates japonicus</name>
    <name type="common">Japanese lates</name>
    <dbReference type="NCBI Taxonomy" id="270547"/>
    <lineage>
        <taxon>Eukaryota</taxon>
        <taxon>Metazoa</taxon>
        <taxon>Chordata</taxon>
        <taxon>Craniata</taxon>
        <taxon>Vertebrata</taxon>
        <taxon>Euteleostomi</taxon>
        <taxon>Actinopterygii</taxon>
        <taxon>Neopterygii</taxon>
        <taxon>Teleostei</taxon>
        <taxon>Neoteleostei</taxon>
        <taxon>Acanthomorphata</taxon>
        <taxon>Carangaria</taxon>
        <taxon>Carangaria incertae sedis</taxon>
        <taxon>Centropomidae</taxon>
        <taxon>Lates</taxon>
    </lineage>
</organism>
<feature type="domain" description="Spondin" evidence="2">
    <location>
        <begin position="107"/>
        <end position="296"/>
    </location>
</feature>
<sequence>MSDGAALQNRATERLERERKIEGEKRGTVEERSEAVNRLSIQGEVGGEKRRRGRRKQGKESGGFSLSLTDPIQMMSSEHLTCGWLRRLLVILLKLCLAFAGPLRQLNGTDCTAKGPASYILVFTGHWSPQAFPKQYPLFRPPAQWSKLIAVSHNRHFQLWEEGAPASAGVQNFAELGVTVELMKAAKEARKRRAVGAMYRTAGIPNGIGHSSTELLMQPRSSLLSLMVKMIPSPDWFVGVDNLNLCEGGQWKQEVTIDLQPYDAGTDSGFTFSSPNFPTSPPENITKITSQMPNHPANSFYYPRLKELPPIASIRITRQSRSPDRQAPMSNHILPNSISPQRFSGEGIASAIGAQRGGKSAIHVMLMRVVMGEISERFFVRLNKSGLPKSPEKTERQCTLFVDLGSSDLRKDVYIVVHIIRIGRMGAGEKKNLCSVQYRRPFGCAVVSIADLLTADSKDDHLLKVYACNTESEWYQIHENIIKKANSRYNLSGSNTGLAVALQLLHGDIEQLRREYMVLFTRGVSITRKLGFSDVIMPESRGRPGEPGGMRPLFGAVPNSLATEQDQAFPSQSTCFPGVTCPFESRPLLQEKSTISIHSPTRLNLPTIQPPTLLPPLIDNIQVY</sequence>
<dbReference type="InterPro" id="IPR032376">
    <property type="entry name" value="DOCK_N"/>
</dbReference>
<dbReference type="GO" id="GO:0007155">
    <property type="term" value="P:cell adhesion"/>
    <property type="evidence" value="ECO:0007669"/>
    <property type="project" value="TreeGrafter"/>
</dbReference>
<protein>
    <submittedName>
        <fullName evidence="3">Spondin-2-like protein</fullName>
    </submittedName>
</protein>
<dbReference type="InterPro" id="IPR038678">
    <property type="entry name" value="Spondin_N_sf"/>
</dbReference>
<dbReference type="AlphaFoldDB" id="A0AAD3NJQ9"/>
<dbReference type="NCBIfam" id="NF038123">
    <property type="entry name" value="NF038123_dom"/>
    <property type="match status" value="1"/>
</dbReference>
<dbReference type="Pfam" id="PF06468">
    <property type="entry name" value="Spond_N"/>
    <property type="match status" value="1"/>
</dbReference>
<feature type="compositionally biased region" description="Basic and acidic residues" evidence="1">
    <location>
        <begin position="11"/>
        <end position="35"/>
    </location>
</feature>
<evidence type="ECO:0000313" key="4">
    <source>
        <dbReference type="Proteomes" id="UP001279410"/>
    </source>
</evidence>
<evidence type="ECO:0000259" key="2">
    <source>
        <dbReference type="PROSITE" id="PS51020"/>
    </source>
</evidence>
<keyword evidence="4" id="KW-1185">Reference proteome</keyword>
<dbReference type="EMBL" id="BRZM01001504">
    <property type="protein sequence ID" value="GLD73299.1"/>
    <property type="molecule type" value="Genomic_DNA"/>
</dbReference>
<dbReference type="GO" id="GO:0031012">
    <property type="term" value="C:extracellular matrix"/>
    <property type="evidence" value="ECO:0007669"/>
    <property type="project" value="TreeGrafter"/>
</dbReference>
<dbReference type="Gene3D" id="2.60.40.2130">
    <property type="entry name" value="F-spondin domain"/>
    <property type="match status" value="1"/>
</dbReference>